<protein>
    <recommendedName>
        <fullName evidence="3">Tc1-like transposase DDE domain-containing protein</fullName>
    </recommendedName>
</protein>
<name>A0A3N4KV72_9PEZI</name>
<reference evidence="1 2" key="1">
    <citation type="journal article" date="2018" name="Nat. Ecol. Evol.">
        <title>Pezizomycetes genomes reveal the molecular basis of ectomycorrhizal truffle lifestyle.</title>
        <authorList>
            <person name="Murat C."/>
            <person name="Payen T."/>
            <person name="Noel B."/>
            <person name="Kuo A."/>
            <person name="Morin E."/>
            <person name="Chen J."/>
            <person name="Kohler A."/>
            <person name="Krizsan K."/>
            <person name="Balestrini R."/>
            <person name="Da Silva C."/>
            <person name="Montanini B."/>
            <person name="Hainaut M."/>
            <person name="Levati E."/>
            <person name="Barry K.W."/>
            <person name="Belfiori B."/>
            <person name="Cichocki N."/>
            <person name="Clum A."/>
            <person name="Dockter R.B."/>
            <person name="Fauchery L."/>
            <person name="Guy J."/>
            <person name="Iotti M."/>
            <person name="Le Tacon F."/>
            <person name="Lindquist E.A."/>
            <person name="Lipzen A."/>
            <person name="Malagnac F."/>
            <person name="Mello A."/>
            <person name="Molinier V."/>
            <person name="Miyauchi S."/>
            <person name="Poulain J."/>
            <person name="Riccioni C."/>
            <person name="Rubini A."/>
            <person name="Sitrit Y."/>
            <person name="Splivallo R."/>
            <person name="Traeger S."/>
            <person name="Wang M."/>
            <person name="Zifcakova L."/>
            <person name="Wipf D."/>
            <person name="Zambonelli A."/>
            <person name="Paolocci F."/>
            <person name="Nowrousian M."/>
            <person name="Ottonello S."/>
            <person name="Baldrian P."/>
            <person name="Spatafora J.W."/>
            <person name="Henrissat B."/>
            <person name="Nagy L.G."/>
            <person name="Aury J.M."/>
            <person name="Wincker P."/>
            <person name="Grigoriev I.V."/>
            <person name="Bonfante P."/>
            <person name="Martin F.M."/>
        </authorList>
    </citation>
    <scope>NUCLEOTIDE SEQUENCE [LARGE SCALE GENOMIC DNA]</scope>
    <source>
        <strain evidence="1 2">CCBAS932</strain>
    </source>
</reference>
<dbReference type="Proteomes" id="UP000277580">
    <property type="component" value="Unassembled WGS sequence"/>
</dbReference>
<evidence type="ECO:0000313" key="1">
    <source>
        <dbReference type="EMBL" id="RPB14463.1"/>
    </source>
</evidence>
<dbReference type="InterPro" id="IPR036397">
    <property type="entry name" value="RNaseH_sf"/>
</dbReference>
<evidence type="ECO:0000313" key="2">
    <source>
        <dbReference type="Proteomes" id="UP000277580"/>
    </source>
</evidence>
<organism evidence="1 2">
    <name type="scientific">Morchella conica CCBAS932</name>
    <dbReference type="NCBI Taxonomy" id="1392247"/>
    <lineage>
        <taxon>Eukaryota</taxon>
        <taxon>Fungi</taxon>
        <taxon>Dikarya</taxon>
        <taxon>Ascomycota</taxon>
        <taxon>Pezizomycotina</taxon>
        <taxon>Pezizomycetes</taxon>
        <taxon>Pezizales</taxon>
        <taxon>Morchellaceae</taxon>
        <taxon>Morchella</taxon>
    </lineage>
</organism>
<evidence type="ECO:0008006" key="3">
    <source>
        <dbReference type="Google" id="ProtNLM"/>
    </source>
</evidence>
<dbReference type="GO" id="GO:0003676">
    <property type="term" value="F:nucleic acid binding"/>
    <property type="evidence" value="ECO:0007669"/>
    <property type="project" value="InterPro"/>
</dbReference>
<keyword evidence="2" id="KW-1185">Reference proteome</keyword>
<dbReference type="InParanoid" id="A0A3N4KV72"/>
<gene>
    <name evidence="1" type="ORF">P167DRAFT_484491</name>
</gene>
<accession>A0A3N4KV72</accession>
<dbReference type="OrthoDB" id="5417288at2759"/>
<feature type="non-terminal residue" evidence="1">
    <location>
        <position position="1"/>
    </location>
</feature>
<sequence>LNVEVEDHPPYSPDLNAIEHVWIAFKKKLHQQYPKIVDTQGGAHAINLRKEFARVLPLVWETILPGFFERLGESITDSIAAIIAANGFYIKY</sequence>
<dbReference type="EMBL" id="ML119118">
    <property type="protein sequence ID" value="RPB14463.1"/>
    <property type="molecule type" value="Genomic_DNA"/>
</dbReference>
<dbReference type="Gene3D" id="3.30.420.10">
    <property type="entry name" value="Ribonuclease H-like superfamily/Ribonuclease H"/>
    <property type="match status" value="1"/>
</dbReference>
<dbReference type="AlphaFoldDB" id="A0A3N4KV72"/>
<proteinExistence type="predicted"/>